<dbReference type="Proteomes" id="UP000031056">
    <property type="component" value="Unassembled WGS sequence"/>
</dbReference>
<dbReference type="VEuPathDB" id="MicrosporidiaDB:M896_030510"/>
<dbReference type="EMBL" id="JOKQ01000003">
    <property type="protein sequence ID" value="KHN70065.1"/>
    <property type="molecule type" value="Genomic_DNA"/>
</dbReference>
<sequence>MFTVINSVSSSVTKKLEDKEKAKILTEYNKALNTMKIDKFLTIDPKHQANIALYSKATQYLMSNYTQKKSLAEIEANIHKYRFLEYRDALFNIARRSMDEQENYIKARKFLNIARQKNFICNTLYELEQKLENEWIPK</sequence>
<organism evidence="1 2">
    <name type="scientific">Ordospora colligata OC4</name>
    <dbReference type="NCBI Taxonomy" id="1354746"/>
    <lineage>
        <taxon>Eukaryota</taxon>
        <taxon>Fungi</taxon>
        <taxon>Fungi incertae sedis</taxon>
        <taxon>Microsporidia</taxon>
        <taxon>Ordosporidae</taxon>
        <taxon>Ordospora</taxon>
    </lineage>
</organism>
<dbReference type="OrthoDB" id="2191619at2759"/>
<dbReference type="GeneID" id="26261335"/>
<name>A0A0B2UM59_9MICR</name>
<proteinExistence type="predicted"/>
<dbReference type="HOGENOM" id="CLU_1845083_0_0_1"/>
<comment type="caution">
    <text evidence="1">The sequence shown here is derived from an EMBL/GenBank/DDBJ whole genome shotgun (WGS) entry which is preliminary data.</text>
</comment>
<reference evidence="1 2" key="1">
    <citation type="journal article" date="2014" name="MBio">
        <title>The Ordospora colligata genome; evolution of extreme reduction in microsporidia and host-to-parasite horizontal gene transfer.</title>
        <authorList>
            <person name="Pombert J.-F."/>
            <person name="Haag K.L."/>
            <person name="Beidas S."/>
            <person name="Ebert D."/>
            <person name="Keeling P.J."/>
        </authorList>
    </citation>
    <scope>NUCLEOTIDE SEQUENCE [LARGE SCALE GENOMIC DNA]</scope>
    <source>
        <strain evidence="1 2">OC4</strain>
    </source>
</reference>
<evidence type="ECO:0000313" key="1">
    <source>
        <dbReference type="EMBL" id="KHN70065.1"/>
    </source>
</evidence>
<dbReference type="InParanoid" id="A0A0B2UM59"/>
<gene>
    <name evidence="1" type="ORF">M896_030510</name>
</gene>
<protein>
    <submittedName>
        <fullName evidence="1">Uncharacterized protein</fullName>
    </submittedName>
</protein>
<keyword evidence="2" id="KW-1185">Reference proteome</keyword>
<dbReference type="AlphaFoldDB" id="A0A0B2UM59"/>
<dbReference type="RefSeq" id="XP_014564107.1">
    <property type="nucleotide sequence ID" value="XM_014708621.1"/>
</dbReference>
<evidence type="ECO:0000313" key="2">
    <source>
        <dbReference type="Proteomes" id="UP000031056"/>
    </source>
</evidence>
<accession>A0A0B2UM59</accession>